<proteinExistence type="inferred from homology"/>
<evidence type="ECO:0000256" key="3">
    <source>
        <dbReference type="ARBA" id="ARBA00022900"/>
    </source>
</evidence>
<name>A0A9N8DBC6_9STRA</name>
<accession>A0A9N8DBC6</accession>
<keyword evidence="2" id="KW-0646">Protease inhibitor</keyword>
<dbReference type="Gene3D" id="3.30.10.10">
    <property type="entry name" value="Trypsin Inhibitor V, subunit A"/>
    <property type="match status" value="1"/>
</dbReference>
<keyword evidence="3" id="KW-0722">Serine protease inhibitor</keyword>
<protein>
    <submittedName>
        <fullName evidence="5">Uncharacterized protein</fullName>
    </submittedName>
</protein>
<evidence type="ECO:0000313" key="5">
    <source>
        <dbReference type="EMBL" id="CAB9497375.1"/>
    </source>
</evidence>
<feature type="signal peptide" evidence="4">
    <location>
        <begin position="1"/>
        <end position="20"/>
    </location>
</feature>
<sequence length="114" mass="12339">MGSNTFLVSVILLFVGTLAAVVTLKSQGRSVETNKIVPLPQIGGMALRRGPWPGCLGLEASKCVDIVTSYAPKVEIEVITLEMAEEVADDFNPNRVRIYLDEDGLVAQIPLRGR</sequence>
<dbReference type="EMBL" id="CAICTM010000019">
    <property type="protein sequence ID" value="CAB9497375.1"/>
    <property type="molecule type" value="Genomic_DNA"/>
</dbReference>
<dbReference type="AlphaFoldDB" id="A0A9N8DBC6"/>
<keyword evidence="6" id="KW-1185">Reference proteome</keyword>
<evidence type="ECO:0000256" key="1">
    <source>
        <dbReference type="ARBA" id="ARBA00008210"/>
    </source>
</evidence>
<feature type="chain" id="PRO_5040160091" evidence="4">
    <location>
        <begin position="21"/>
        <end position="114"/>
    </location>
</feature>
<evidence type="ECO:0000256" key="2">
    <source>
        <dbReference type="ARBA" id="ARBA00022690"/>
    </source>
</evidence>
<dbReference type="GO" id="GO:0004867">
    <property type="term" value="F:serine-type endopeptidase inhibitor activity"/>
    <property type="evidence" value="ECO:0007669"/>
    <property type="project" value="UniProtKB-KW"/>
</dbReference>
<dbReference type="InterPro" id="IPR000864">
    <property type="entry name" value="Prot_inh_pot1"/>
</dbReference>
<dbReference type="InterPro" id="IPR036354">
    <property type="entry name" value="Prot_inh_pot1_sf"/>
</dbReference>
<gene>
    <name evidence="5" type="ORF">SEMRO_19_G013260.1</name>
</gene>
<organism evidence="5 6">
    <name type="scientific">Seminavis robusta</name>
    <dbReference type="NCBI Taxonomy" id="568900"/>
    <lineage>
        <taxon>Eukaryota</taxon>
        <taxon>Sar</taxon>
        <taxon>Stramenopiles</taxon>
        <taxon>Ochrophyta</taxon>
        <taxon>Bacillariophyta</taxon>
        <taxon>Bacillariophyceae</taxon>
        <taxon>Bacillariophycidae</taxon>
        <taxon>Naviculales</taxon>
        <taxon>Naviculaceae</taxon>
        <taxon>Seminavis</taxon>
    </lineage>
</organism>
<dbReference type="Proteomes" id="UP001153069">
    <property type="component" value="Unassembled WGS sequence"/>
</dbReference>
<dbReference type="SUPFAM" id="SSF54654">
    <property type="entry name" value="CI-2 family of serine protease inhibitors"/>
    <property type="match status" value="1"/>
</dbReference>
<comment type="caution">
    <text evidence="5">The sequence shown here is derived from an EMBL/GenBank/DDBJ whole genome shotgun (WGS) entry which is preliminary data.</text>
</comment>
<dbReference type="Pfam" id="PF00280">
    <property type="entry name" value="potato_inhibit"/>
    <property type="match status" value="1"/>
</dbReference>
<keyword evidence="4" id="KW-0732">Signal</keyword>
<evidence type="ECO:0000313" key="6">
    <source>
        <dbReference type="Proteomes" id="UP001153069"/>
    </source>
</evidence>
<evidence type="ECO:0000256" key="4">
    <source>
        <dbReference type="SAM" id="SignalP"/>
    </source>
</evidence>
<dbReference type="GO" id="GO:0009611">
    <property type="term" value="P:response to wounding"/>
    <property type="evidence" value="ECO:0007669"/>
    <property type="project" value="InterPro"/>
</dbReference>
<reference evidence="5" key="1">
    <citation type="submission" date="2020-06" db="EMBL/GenBank/DDBJ databases">
        <authorList>
            <consortium name="Plant Systems Biology data submission"/>
        </authorList>
    </citation>
    <scope>NUCLEOTIDE SEQUENCE</scope>
    <source>
        <strain evidence="5">D6</strain>
    </source>
</reference>
<dbReference type="OrthoDB" id="10013825at2759"/>
<comment type="similarity">
    <text evidence="1">Belongs to the protease inhibitor I13 (potato type I serine protease inhibitor) family.</text>
</comment>